<evidence type="ECO:0000313" key="3">
    <source>
        <dbReference type="EMBL" id="MBE7525188.1"/>
    </source>
</evidence>
<accession>A0A928Y5J5</accession>
<keyword evidence="2" id="KW-0732">Signal</keyword>
<dbReference type="AlphaFoldDB" id="A0A928Y5J5"/>
<dbReference type="Proteomes" id="UP000710385">
    <property type="component" value="Unassembled WGS sequence"/>
</dbReference>
<feature type="signal peptide" evidence="2">
    <location>
        <begin position="1"/>
        <end position="24"/>
    </location>
</feature>
<sequence length="236" mass="25232">MRRLFFILGPIVAFLGLQNISAFAQTQSSANFSTTDSSVIPAEIIQSSGNYQIQAAINAIVGTGESAAFFAEIGSQTPPGIETAPPTPPAGGGGSAGIPPMSDPVLTLEYRTPTYLSTQKILGKKDSNIVRIQINGSGNGISIQGGIWSRQFPLFLGQNSIYLQGFSNYGLVKTVTGSVERLLAGDVNRDEVVGDADLSMLVHDWNTSHFRSDFNEDGVIDGTDLSIQFSYWSNIY</sequence>
<dbReference type="SUPFAM" id="SSF63446">
    <property type="entry name" value="Type I dockerin domain"/>
    <property type="match status" value="1"/>
</dbReference>
<dbReference type="GO" id="GO:0004553">
    <property type="term" value="F:hydrolase activity, hydrolyzing O-glycosyl compounds"/>
    <property type="evidence" value="ECO:0007669"/>
    <property type="project" value="InterPro"/>
</dbReference>
<evidence type="ECO:0000313" key="4">
    <source>
        <dbReference type="Proteomes" id="UP000710385"/>
    </source>
</evidence>
<reference evidence="3" key="1">
    <citation type="submission" date="2020-05" db="EMBL/GenBank/DDBJ databases">
        <title>High-Quality Genomes of Partial-Nitritation/Anammox System by Hierarchical Clustering Based Hybrid Assembly.</title>
        <authorList>
            <person name="Liu L."/>
            <person name="Wang Y."/>
            <person name="Che Y."/>
            <person name="Chen Y."/>
            <person name="Xia Y."/>
            <person name="Luo R."/>
            <person name="Cheng S.H."/>
            <person name="Zheng C."/>
            <person name="Zhang T."/>
        </authorList>
    </citation>
    <scope>NUCLEOTIDE SEQUENCE</scope>
    <source>
        <strain evidence="3">H1_PAT1</strain>
    </source>
</reference>
<evidence type="ECO:0008006" key="5">
    <source>
        <dbReference type="Google" id="ProtNLM"/>
    </source>
</evidence>
<dbReference type="Gene3D" id="1.10.1330.10">
    <property type="entry name" value="Dockerin domain"/>
    <property type="match status" value="1"/>
</dbReference>
<proteinExistence type="predicted"/>
<feature type="region of interest" description="Disordered" evidence="1">
    <location>
        <begin position="77"/>
        <end position="98"/>
    </location>
</feature>
<dbReference type="InterPro" id="IPR002105">
    <property type="entry name" value="Dockerin_1_rpt"/>
</dbReference>
<evidence type="ECO:0000256" key="1">
    <source>
        <dbReference type="SAM" id="MobiDB-lite"/>
    </source>
</evidence>
<evidence type="ECO:0000256" key="2">
    <source>
        <dbReference type="SAM" id="SignalP"/>
    </source>
</evidence>
<feature type="chain" id="PRO_5036758866" description="Dockerin domain-containing protein" evidence="2">
    <location>
        <begin position="25"/>
        <end position="236"/>
    </location>
</feature>
<dbReference type="GO" id="GO:0000272">
    <property type="term" value="P:polysaccharide catabolic process"/>
    <property type="evidence" value="ECO:0007669"/>
    <property type="project" value="InterPro"/>
</dbReference>
<name>A0A928Y5J5_UNCKA</name>
<comment type="caution">
    <text evidence="3">The sequence shown here is derived from an EMBL/GenBank/DDBJ whole genome shotgun (WGS) entry which is preliminary data.</text>
</comment>
<dbReference type="InterPro" id="IPR036439">
    <property type="entry name" value="Dockerin_dom_sf"/>
</dbReference>
<dbReference type="Pfam" id="PF00404">
    <property type="entry name" value="Dockerin_1"/>
    <property type="match status" value="1"/>
</dbReference>
<dbReference type="EMBL" id="JABTTY010000001">
    <property type="protein sequence ID" value="MBE7525188.1"/>
    <property type="molecule type" value="Genomic_DNA"/>
</dbReference>
<protein>
    <recommendedName>
        <fullName evidence="5">Dockerin domain-containing protein</fullName>
    </recommendedName>
</protein>
<organism evidence="3 4">
    <name type="scientific">candidate division WWE3 bacterium</name>
    <dbReference type="NCBI Taxonomy" id="2053526"/>
    <lineage>
        <taxon>Bacteria</taxon>
        <taxon>Katanobacteria</taxon>
    </lineage>
</organism>
<gene>
    <name evidence="3" type="ORF">HS096_02230</name>
</gene>